<gene>
    <name evidence="7" type="ORF">SAMN06295970_112142</name>
</gene>
<feature type="domain" description="Cytochrome c" evidence="6">
    <location>
        <begin position="13"/>
        <end position="105"/>
    </location>
</feature>
<evidence type="ECO:0000256" key="4">
    <source>
        <dbReference type="PROSITE-ProRule" id="PRU00433"/>
    </source>
</evidence>
<proteinExistence type="predicted"/>
<evidence type="ECO:0000256" key="5">
    <source>
        <dbReference type="SAM" id="MobiDB-lite"/>
    </source>
</evidence>
<protein>
    <submittedName>
        <fullName evidence="7">Cytochrome c</fullName>
    </submittedName>
</protein>
<evidence type="ECO:0000313" key="8">
    <source>
        <dbReference type="Proteomes" id="UP001158049"/>
    </source>
</evidence>
<reference evidence="7 8" key="1">
    <citation type="submission" date="2017-05" db="EMBL/GenBank/DDBJ databases">
        <authorList>
            <person name="Varghese N."/>
            <person name="Submissions S."/>
        </authorList>
    </citation>
    <scope>NUCLEOTIDE SEQUENCE [LARGE SCALE GENOMIC DNA]</scope>
    <source>
        <strain evidence="7 8">DSM 26001</strain>
    </source>
</reference>
<name>A0ABY1QCJ4_9BURK</name>
<keyword evidence="3 4" id="KW-0408">Iron</keyword>
<dbReference type="Pfam" id="PF00034">
    <property type="entry name" value="Cytochrom_C"/>
    <property type="match status" value="1"/>
</dbReference>
<evidence type="ECO:0000256" key="2">
    <source>
        <dbReference type="ARBA" id="ARBA00022723"/>
    </source>
</evidence>
<feature type="region of interest" description="Disordered" evidence="5">
    <location>
        <begin position="105"/>
        <end position="129"/>
    </location>
</feature>
<comment type="caution">
    <text evidence="7">The sequence shown here is derived from an EMBL/GenBank/DDBJ whole genome shotgun (WGS) entry which is preliminary data.</text>
</comment>
<dbReference type="Proteomes" id="UP001158049">
    <property type="component" value="Unassembled WGS sequence"/>
</dbReference>
<dbReference type="PROSITE" id="PS51007">
    <property type="entry name" value="CYTC"/>
    <property type="match status" value="1"/>
</dbReference>
<accession>A0ABY1QCJ4</accession>
<feature type="compositionally biased region" description="Polar residues" evidence="5">
    <location>
        <begin position="105"/>
        <end position="120"/>
    </location>
</feature>
<dbReference type="RefSeq" id="WP_283443336.1">
    <property type="nucleotide sequence ID" value="NZ_FXUL01000012.1"/>
</dbReference>
<evidence type="ECO:0000313" key="7">
    <source>
        <dbReference type="EMBL" id="SMP67296.1"/>
    </source>
</evidence>
<dbReference type="InterPro" id="IPR036909">
    <property type="entry name" value="Cyt_c-like_dom_sf"/>
</dbReference>
<evidence type="ECO:0000256" key="1">
    <source>
        <dbReference type="ARBA" id="ARBA00022617"/>
    </source>
</evidence>
<keyword evidence="8" id="KW-1185">Reference proteome</keyword>
<evidence type="ECO:0000256" key="3">
    <source>
        <dbReference type="ARBA" id="ARBA00023004"/>
    </source>
</evidence>
<dbReference type="Gene3D" id="1.10.760.10">
    <property type="entry name" value="Cytochrome c-like domain"/>
    <property type="match status" value="1"/>
</dbReference>
<organism evidence="7 8">
    <name type="scientific">Noviherbaspirillum suwonense</name>
    <dbReference type="NCBI Taxonomy" id="1224511"/>
    <lineage>
        <taxon>Bacteria</taxon>
        <taxon>Pseudomonadati</taxon>
        <taxon>Pseudomonadota</taxon>
        <taxon>Betaproteobacteria</taxon>
        <taxon>Burkholderiales</taxon>
        <taxon>Oxalobacteraceae</taxon>
        <taxon>Noviherbaspirillum</taxon>
    </lineage>
</organism>
<evidence type="ECO:0000259" key="6">
    <source>
        <dbReference type="PROSITE" id="PS51007"/>
    </source>
</evidence>
<dbReference type="EMBL" id="FXUL01000012">
    <property type="protein sequence ID" value="SMP67296.1"/>
    <property type="molecule type" value="Genomic_DNA"/>
</dbReference>
<keyword evidence="2 4" id="KW-0479">Metal-binding</keyword>
<dbReference type="SUPFAM" id="SSF46626">
    <property type="entry name" value="Cytochrome c"/>
    <property type="match status" value="1"/>
</dbReference>
<dbReference type="InterPro" id="IPR009056">
    <property type="entry name" value="Cyt_c-like_dom"/>
</dbReference>
<keyword evidence="1 4" id="KW-0349">Heme</keyword>
<sequence>MVPTSSYPQAAPINISKAKFIFESRCASRHTIGNGDRIGPDLAGVIERRDSAWLQRYLQEPEKMLAEGDPIARTLFEKYRKVNMPNLNLGTDDVSTMASYLTEQSNEVSVKTRAQQSAAQANPEGRHHH</sequence>